<evidence type="ECO:0000313" key="1">
    <source>
        <dbReference type="EMBL" id="KAG0444616.1"/>
    </source>
</evidence>
<proteinExistence type="predicted"/>
<sequence length="182" mass="19810">MKQARSIRAYEGNPFNSNIKIHPDWDPETINYDYALVKLETPLDFDGADSDVMPICLPTKDQQFPNLTCVGSGWGSLGGPDSTILQKVDLPTVPHDICKENYANSNPVIEETMICAGYEEGGKSMCNGDSGGPLMCPRDDGLYVLAGTVSWTVVCAAQYQPSVFARISTQLDWIQSIAGETP</sequence>
<comment type="caution">
    <text evidence="1">The sequence shown here is derived from an EMBL/GenBank/DDBJ whole genome shotgun (WGS) entry which is preliminary data.</text>
</comment>
<name>A0AC60QZ44_IXOPE</name>
<dbReference type="Proteomes" id="UP000805193">
    <property type="component" value="Unassembled WGS sequence"/>
</dbReference>
<protein>
    <submittedName>
        <fullName evidence="1">Uncharacterized protein</fullName>
    </submittedName>
</protein>
<organism evidence="1 2">
    <name type="scientific">Ixodes persulcatus</name>
    <name type="common">Taiga tick</name>
    <dbReference type="NCBI Taxonomy" id="34615"/>
    <lineage>
        <taxon>Eukaryota</taxon>
        <taxon>Metazoa</taxon>
        <taxon>Ecdysozoa</taxon>
        <taxon>Arthropoda</taxon>
        <taxon>Chelicerata</taxon>
        <taxon>Arachnida</taxon>
        <taxon>Acari</taxon>
        <taxon>Parasitiformes</taxon>
        <taxon>Ixodida</taxon>
        <taxon>Ixodoidea</taxon>
        <taxon>Ixodidae</taxon>
        <taxon>Ixodinae</taxon>
        <taxon>Ixodes</taxon>
    </lineage>
</organism>
<evidence type="ECO:0000313" key="2">
    <source>
        <dbReference type="Proteomes" id="UP000805193"/>
    </source>
</evidence>
<keyword evidence="2" id="KW-1185">Reference proteome</keyword>
<gene>
    <name evidence="1" type="ORF">HPB47_013590</name>
</gene>
<accession>A0AC60QZ44</accession>
<dbReference type="EMBL" id="JABSTQ010001758">
    <property type="protein sequence ID" value="KAG0444616.1"/>
    <property type="molecule type" value="Genomic_DNA"/>
</dbReference>
<reference evidence="1 2" key="1">
    <citation type="journal article" date="2020" name="Cell">
        <title>Large-Scale Comparative Analyses of Tick Genomes Elucidate Their Genetic Diversity and Vector Capacities.</title>
        <authorList>
            <consortium name="Tick Genome and Microbiome Consortium (TIGMIC)"/>
            <person name="Jia N."/>
            <person name="Wang J."/>
            <person name="Shi W."/>
            <person name="Du L."/>
            <person name="Sun Y."/>
            <person name="Zhan W."/>
            <person name="Jiang J.F."/>
            <person name="Wang Q."/>
            <person name="Zhang B."/>
            <person name="Ji P."/>
            <person name="Bell-Sakyi L."/>
            <person name="Cui X.M."/>
            <person name="Yuan T.T."/>
            <person name="Jiang B.G."/>
            <person name="Yang W.F."/>
            <person name="Lam T.T."/>
            <person name="Chang Q.C."/>
            <person name="Ding S.J."/>
            <person name="Wang X.J."/>
            <person name="Zhu J.G."/>
            <person name="Ruan X.D."/>
            <person name="Zhao L."/>
            <person name="Wei J.T."/>
            <person name="Ye R.Z."/>
            <person name="Que T.C."/>
            <person name="Du C.H."/>
            <person name="Zhou Y.H."/>
            <person name="Cheng J.X."/>
            <person name="Dai P.F."/>
            <person name="Guo W.B."/>
            <person name="Han X.H."/>
            <person name="Huang E.J."/>
            <person name="Li L.F."/>
            <person name="Wei W."/>
            <person name="Gao Y.C."/>
            <person name="Liu J.Z."/>
            <person name="Shao H.Z."/>
            <person name="Wang X."/>
            <person name="Wang C.C."/>
            <person name="Yang T.C."/>
            <person name="Huo Q.B."/>
            <person name="Li W."/>
            <person name="Chen H.Y."/>
            <person name="Chen S.E."/>
            <person name="Zhou L.G."/>
            <person name="Ni X.B."/>
            <person name="Tian J.H."/>
            <person name="Sheng Y."/>
            <person name="Liu T."/>
            <person name="Pan Y.S."/>
            <person name="Xia L.Y."/>
            <person name="Li J."/>
            <person name="Zhao F."/>
            <person name="Cao W.C."/>
        </authorList>
    </citation>
    <scope>NUCLEOTIDE SEQUENCE [LARGE SCALE GENOMIC DNA]</scope>
    <source>
        <strain evidence="1">Iper-2018</strain>
    </source>
</reference>